<reference evidence="1" key="1">
    <citation type="submission" date="2021-06" db="EMBL/GenBank/DDBJ databases">
        <authorList>
            <person name="Kallberg Y."/>
            <person name="Tangrot J."/>
            <person name="Rosling A."/>
        </authorList>
    </citation>
    <scope>NUCLEOTIDE SEQUENCE</scope>
    <source>
        <strain evidence="1">CL356</strain>
    </source>
</reference>
<dbReference type="Proteomes" id="UP000789525">
    <property type="component" value="Unassembled WGS sequence"/>
</dbReference>
<sequence length="54" mass="6249">MENILNNSKISIIRNTITNDIYNTIMLTNSQTNETQYTTNNDPNKTEENLKDTI</sequence>
<accession>A0ACA9NG21</accession>
<feature type="non-terminal residue" evidence="1">
    <location>
        <position position="54"/>
    </location>
</feature>
<keyword evidence="2" id="KW-1185">Reference proteome</keyword>
<gene>
    <name evidence="1" type="ORF">ACOLOM_LOCUS8047</name>
</gene>
<evidence type="ECO:0000313" key="2">
    <source>
        <dbReference type="Proteomes" id="UP000789525"/>
    </source>
</evidence>
<evidence type="ECO:0000313" key="1">
    <source>
        <dbReference type="EMBL" id="CAG8644341.1"/>
    </source>
</evidence>
<organism evidence="1 2">
    <name type="scientific">Acaulospora colombiana</name>
    <dbReference type="NCBI Taxonomy" id="27376"/>
    <lineage>
        <taxon>Eukaryota</taxon>
        <taxon>Fungi</taxon>
        <taxon>Fungi incertae sedis</taxon>
        <taxon>Mucoromycota</taxon>
        <taxon>Glomeromycotina</taxon>
        <taxon>Glomeromycetes</taxon>
        <taxon>Diversisporales</taxon>
        <taxon>Acaulosporaceae</taxon>
        <taxon>Acaulospora</taxon>
    </lineage>
</organism>
<name>A0ACA9NG21_9GLOM</name>
<protein>
    <submittedName>
        <fullName evidence="1">10238_t:CDS:1</fullName>
    </submittedName>
</protein>
<proteinExistence type="predicted"/>
<comment type="caution">
    <text evidence="1">The sequence shown here is derived from an EMBL/GenBank/DDBJ whole genome shotgun (WGS) entry which is preliminary data.</text>
</comment>
<dbReference type="EMBL" id="CAJVPT010019872">
    <property type="protein sequence ID" value="CAG8644341.1"/>
    <property type="molecule type" value="Genomic_DNA"/>
</dbReference>